<feature type="transmembrane region" description="Helical" evidence="1">
    <location>
        <begin position="43"/>
        <end position="63"/>
    </location>
</feature>
<comment type="caution">
    <text evidence="2">The sequence shown here is derived from an EMBL/GenBank/DDBJ whole genome shotgun (WGS) entry which is preliminary data.</text>
</comment>
<dbReference type="Proteomes" id="UP000601768">
    <property type="component" value="Unassembled WGS sequence"/>
</dbReference>
<feature type="transmembrane region" description="Helical" evidence="1">
    <location>
        <begin position="6"/>
        <end position="23"/>
    </location>
</feature>
<keyword evidence="1" id="KW-0812">Transmembrane</keyword>
<keyword evidence="1" id="KW-0472">Membrane</keyword>
<proteinExistence type="predicted"/>
<evidence type="ECO:0000313" key="3">
    <source>
        <dbReference type="Proteomes" id="UP000601768"/>
    </source>
</evidence>
<keyword evidence="1" id="KW-1133">Transmembrane helix</keyword>
<organism evidence="2 3">
    <name type="scientific">Neptunicella marina</name>
    <dbReference type="NCBI Taxonomy" id="2125989"/>
    <lineage>
        <taxon>Bacteria</taxon>
        <taxon>Pseudomonadati</taxon>
        <taxon>Pseudomonadota</taxon>
        <taxon>Gammaproteobacteria</taxon>
        <taxon>Alteromonadales</taxon>
        <taxon>Alteromonadaceae</taxon>
        <taxon>Neptunicella</taxon>
    </lineage>
</organism>
<keyword evidence="3" id="KW-1185">Reference proteome</keyword>
<evidence type="ECO:0000256" key="1">
    <source>
        <dbReference type="SAM" id="Phobius"/>
    </source>
</evidence>
<dbReference type="InterPro" id="IPR021313">
    <property type="entry name" value="DUF2909"/>
</dbReference>
<dbReference type="Pfam" id="PF11137">
    <property type="entry name" value="DUF2909"/>
    <property type="match status" value="1"/>
</dbReference>
<reference evidence="2" key="1">
    <citation type="journal article" date="2018" name="Int. J. Syst. Evol. Microbiol.">
        <title>Neptunicella marina gen. nov., sp. nov., isolated from surface seawater.</title>
        <authorList>
            <person name="Liu X."/>
            <person name="Lai Q."/>
            <person name="Du Y."/>
            <person name="Zhang X."/>
            <person name="Liu Z."/>
            <person name="Sun F."/>
            <person name="Shao Z."/>
        </authorList>
    </citation>
    <scope>NUCLEOTIDE SEQUENCE</scope>
    <source>
        <strain evidence="2">S27-2</strain>
    </source>
</reference>
<dbReference type="RefSeq" id="WP_186506374.1">
    <property type="nucleotide sequence ID" value="NZ_JACNEP010000005.1"/>
</dbReference>
<name>A0A8J6M494_9ALTE</name>
<dbReference type="AlphaFoldDB" id="A0A8J6M494"/>
<protein>
    <submittedName>
        <fullName evidence="2">DUF2909 domain-containing protein</fullName>
    </submittedName>
</protein>
<sequence length="69" mass="7724">MLIKIIVGGLLLLMVYNLFRAMLVMLKDEPNQPPMSKFIGRRVLLSAIIVILLLVAMATGLITPNPRMF</sequence>
<accession>A0A8J6M494</accession>
<reference evidence="2" key="2">
    <citation type="submission" date="2020-08" db="EMBL/GenBank/DDBJ databases">
        <authorList>
            <person name="Lai Q."/>
        </authorList>
    </citation>
    <scope>NUCLEOTIDE SEQUENCE</scope>
    <source>
        <strain evidence="2">S27-2</strain>
    </source>
</reference>
<evidence type="ECO:0000313" key="2">
    <source>
        <dbReference type="EMBL" id="MBC3765921.1"/>
    </source>
</evidence>
<dbReference type="EMBL" id="JACNEP010000005">
    <property type="protein sequence ID" value="MBC3765921.1"/>
    <property type="molecule type" value="Genomic_DNA"/>
</dbReference>
<gene>
    <name evidence="2" type="ORF">H8B19_08530</name>
</gene>